<dbReference type="RefSeq" id="WP_097000651.1">
    <property type="nucleotide sequence ID" value="NZ_OBEI01000006.1"/>
</dbReference>
<evidence type="ECO:0000313" key="1">
    <source>
        <dbReference type="EMBL" id="SNZ09133.1"/>
    </source>
</evidence>
<keyword evidence="2" id="KW-1185">Reference proteome</keyword>
<accession>A0A285NJM2</accession>
<protein>
    <submittedName>
        <fullName evidence="1">Uncharacterized protein</fullName>
    </submittedName>
</protein>
<organism evidence="1 2">
    <name type="scientific">Persephonella hydrogeniphila</name>
    <dbReference type="NCBI Taxonomy" id="198703"/>
    <lineage>
        <taxon>Bacteria</taxon>
        <taxon>Pseudomonadati</taxon>
        <taxon>Aquificota</taxon>
        <taxon>Aquificia</taxon>
        <taxon>Aquificales</taxon>
        <taxon>Hydrogenothermaceae</taxon>
        <taxon>Persephonella</taxon>
    </lineage>
</organism>
<reference evidence="2" key="1">
    <citation type="submission" date="2017-09" db="EMBL/GenBank/DDBJ databases">
        <authorList>
            <person name="Varghese N."/>
            <person name="Submissions S."/>
        </authorList>
    </citation>
    <scope>NUCLEOTIDE SEQUENCE [LARGE SCALE GENOMIC DNA]</scope>
    <source>
        <strain evidence="2">DSM 15103</strain>
    </source>
</reference>
<evidence type="ECO:0000313" key="2">
    <source>
        <dbReference type="Proteomes" id="UP000219036"/>
    </source>
</evidence>
<sequence length="208" mass="25170">MGEKKPWDYVIKFLLNPQNNDEGYWIFYGLFKREFKKYDLLEKNLNSLDLFHDFLIHIIFKNQKWKLNPTIYSKIDDKVVSYIYASLHNFLKTKYREFLAREYSKDEITEYEIDEVSPVILDLIIEAKEIKEKIISSFNQRDIRTICFLLLGDRKYINEEISDDALYQRKSRMKKRLKEFVKENGFSLEGFAYFQKYILKSEICDKLG</sequence>
<proteinExistence type="predicted"/>
<gene>
    <name evidence="1" type="ORF">SAMN06265182_1486</name>
</gene>
<dbReference type="AlphaFoldDB" id="A0A285NJM2"/>
<name>A0A285NJM2_9AQUI</name>
<dbReference type="EMBL" id="OBEI01000006">
    <property type="protein sequence ID" value="SNZ09133.1"/>
    <property type="molecule type" value="Genomic_DNA"/>
</dbReference>
<dbReference type="OrthoDB" id="9842044at2"/>
<dbReference type="Proteomes" id="UP000219036">
    <property type="component" value="Unassembled WGS sequence"/>
</dbReference>